<evidence type="ECO:0008006" key="3">
    <source>
        <dbReference type="Google" id="ProtNLM"/>
    </source>
</evidence>
<gene>
    <name evidence="1" type="ORF">Tco_0819307</name>
</gene>
<evidence type="ECO:0000313" key="1">
    <source>
        <dbReference type="EMBL" id="GJS98137.1"/>
    </source>
</evidence>
<dbReference type="Proteomes" id="UP001151760">
    <property type="component" value="Unassembled WGS sequence"/>
</dbReference>
<proteinExistence type="predicted"/>
<reference evidence="1" key="2">
    <citation type="submission" date="2022-01" db="EMBL/GenBank/DDBJ databases">
        <authorList>
            <person name="Yamashiro T."/>
            <person name="Shiraishi A."/>
            <person name="Satake H."/>
            <person name="Nakayama K."/>
        </authorList>
    </citation>
    <scope>NUCLEOTIDE SEQUENCE</scope>
</reference>
<protein>
    <recommendedName>
        <fullName evidence="3">Reverse transcriptase domain-containing protein</fullName>
    </recommendedName>
</protein>
<dbReference type="EMBL" id="BQNB010012020">
    <property type="protein sequence ID" value="GJS98137.1"/>
    <property type="molecule type" value="Genomic_DNA"/>
</dbReference>
<sequence length="520" mass="59316">MTKDKNHKPNPSRYPINIPLQNKDKFPDLPSFASVTNGTAKPTVYTSSINANTRTLILDDQDLINVEDPSMVLLAKLKYVNSLSNMYVIYNFQTNASLKSVYSCINTVTPSFKVNERMIWIEIRGLSLCAWGSNAYKKVADMFGKFMFFEAEESTEMSSGTWNINIVDDTLDSSDNIDVNSMEKVKDSVEENYLADLNDLNNLKETINELASNKIQHPINKENIDQEDDINKDADNFNSFIENSGLTDLSLGGGLFTWMNKFGTKLSKLDQFLISEESIEDKIEAGSANDDDRDSRIKLLQEVDILDTFESFDLFQKARVKWDIEGDENSKFFHFLIKQKRRAQMIHGIMKEGVWISDPSQIKEEFLNFYKEKLKDHVSNVDFPSFSNSSGLCALDRDSLETPISLEEVKNVVWDCGSSKDPRPDGFTFAFVKKYWVDFKVDILEYVNIFLDTGSLPHESNSSFFTLIPKVSNPIFIKDFRLIYLIGVHYRIIAKILANRLAKVIDNIVSPEQSAFITGR</sequence>
<accession>A0ABQ5AA44</accession>
<keyword evidence="2" id="KW-1185">Reference proteome</keyword>
<comment type="caution">
    <text evidence="1">The sequence shown here is derived from an EMBL/GenBank/DDBJ whole genome shotgun (WGS) entry which is preliminary data.</text>
</comment>
<reference evidence="1" key="1">
    <citation type="journal article" date="2022" name="Int. J. Mol. Sci.">
        <title>Draft Genome of Tanacetum Coccineum: Genomic Comparison of Closely Related Tanacetum-Family Plants.</title>
        <authorList>
            <person name="Yamashiro T."/>
            <person name="Shiraishi A."/>
            <person name="Nakayama K."/>
            <person name="Satake H."/>
        </authorList>
    </citation>
    <scope>NUCLEOTIDE SEQUENCE</scope>
</reference>
<dbReference type="PANTHER" id="PTHR46890:SF50">
    <property type="entry name" value="RNA-DIRECTED DNA POLYMERASE, EUKARYOTA, REVERSE TRANSCRIPTASE ZINC-BINDING DOMAIN PROTEIN-RELATED"/>
    <property type="match status" value="1"/>
</dbReference>
<name>A0ABQ5AA44_9ASTR</name>
<evidence type="ECO:0000313" key="2">
    <source>
        <dbReference type="Proteomes" id="UP001151760"/>
    </source>
</evidence>
<organism evidence="1 2">
    <name type="scientific">Tanacetum coccineum</name>
    <dbReference type="NCBI Taxonomy" id="301880"/>
    <lineage>
        <taxon>Eukaryota</taxon>
        <taxon>Viridiplantae</taxon>
        <taxon>Streptophyta</taxon>
        <taxon>Embryophyta</taxon>
        <taxon>Tracheophyta</taxon>
        <taxon>Spermatophyta</taxon>
        <taxon>Magnoliopsida</taxon>
        <taxon>eudicotyledons</taxon>
        <taxon>Gunneridae</taxon>
        <taxon>Pentapetalae</taxon>
        <taxon>asterids</taxon>
        <taxon>campanulids</taxon>
        <taxon>Asterales</taxon>
        <taxon>Asteraceae</taxon>
        <taxon>Asteroideae</taxon>
        <taxon>Anthemideae</taxon>
        <taxon>Anthemidinae</taxon>
        <taxon>Tanacetum</taxon>
    </lineage>
</organism>
<dbReference type="InterPro" id="IPR052343">
    <property type="entry name" value="Retrotransposon-Effector_Assoc"/>
</dbReference>
<dbReference type="PANTHER" id="PTHR46890">
    <property type="entry name" value="NON-LTR RETROLELEMENT REVERSE TRANSCRIPTASE-LIKE PROTEIN-RELATED"/>
    <property type="match status" value="1"/>
</dbReference>